<protein>
    <submittedName>
        <fullName evidence="2">Uncharacterized protein</fullName>
    </submittedName>
</protein>
<evidence type="ECO:0000313" key="3">
    <source>
        <dbReference type="Proteomes" id="UP000228934"/>
    </source>
</evidence>
<keyword evidence="3" id="KW-1185">Reference proteome</keyword>
<sequence>MCLFYTGGDSYLEPISPEEADQISDDVDCYENANEEIKEGSIGSQSYEDMNGPKIGQSLIPEKTREEDADSYENMQAPLYSQPNRSVNSLAHSVEDGVEQTGPEMADVSPEQQWPTGTELKQLNGDFYLSYQANNF</sequence>
<evidence type="ECO:0000313" key="2">
    <source>
        <dbReference type="EMBL" id="PIO40476.1"/>
    </source>
</evidence>
<gene>
    <name evidence="2" type="ORF">AB205_0066190</name>
</gene>
<dbReference type="EMBL" id="KV922932">
    <property type="protein sequence ID" value="PIO40476.1"/>
    <property type="molecule type" value="Genomic_DNA"/>
</dbReference>
<dbReference type="AlphaFoldDB" id="A0A2G9SJX8"/>
<dbReference type="Proteomes" id="UP000228934">
    <property type="component" value="Unassembled WGS sequence"/>
</dbReference>
<dbReference type="OrthoDB" id="9449216at2759"/>
<feature type="region of interest" description="Disordered" evidence="1">
    <location>
        <begin position="96"/>
        <end position="115"/>
    </location>
</feature>
<feature type="region of interest" description="Disordered" evidence="1">
    <location>
        <begin position="37"/>
        <end position="57"/>
    </location>
</feature>
<proteinExistence type="predicted"/>
<evidence type="ECO:0000256" key="1">
    <source>
        <dbReference type="SAM" id="MobiDB-lite"/>
    </source>
</evidence>
<accession>A0A2G9SJX8</accession>
<organism evidence="2 3">
    <name type="scientific">Aquarana catesbeiana</name>
    <name type="common">American bullfrog</name>
    <name type="synonym">Rana catesbeiana</name>
    <dbReference type="NCBI Taxonomy" id="8400"/>
    <lineage>
        <taxon>Eukaryota</taxon>
        <taxon>Metazoa</taxon>
        <taxon>Chordata</taxon>
        <taxon>Craniata</taxon>
        <taxon>Vertebrata</taxon>
        <taxon>Euteleostomi</taxon>
        <taxon>Amphibia</taxon>
        <taxon>Batrachia</taxon>
        <taxon>Anura</taxon>
        <taxon>Neobatrachia</taxon>
        <taxon>Ranoidea</taxon>
        <taxon>Ranidae</taxon>
        <taxon>Aquarana</taxon>
    </lineage>
</organism>
<name>A0A2G9SJX8_AQUCT</name>
<reference evidence="3" key="1">
    <citation type="journal article" date="2017" name="Nat. Commun.">
        <title>The North American bullfrog draft genome provides insight into hormonal regulation of long noncoding RNA.</title>
        <authorList>
            <person name="Hammond S.A."/>
            <person name="Warren R.L."/>
            <person name="Vandervalk B.P."/>
            <person name="Kucuk E."/>
            <person name="Khan H."/>
            <person name="Gibb E.A."/>
            <person name="Pandoh P."/>
            <person name="Kirk H."/>
            <person name="Zhao Y."/>
            <person name="Jones M."/>
            <person name="Mungall A.J."/>
            <person name="Coope R."/>
            <person name="Pleasance S."/>
            <person name="Moore R.A."/>
            <person name="Holt R.A."/>
            <person name="Round J.M."/>
            <person name="Ohora S."/>
            <person name="Walle B.V."/>
            <person name="Veldhoen N."/>
            <person name="Helbing C.C."/>
            <person name="Birol I."/>
        </authorList>
    </citation>
    <scope>NUCLEOTIDE SEQUENCE [LARGE SCALE GENOMIC DNA]</scope>
</reference>